<reference evidence="2" key="1">
    <citation type="journal article" date="2013" name="J. Plant Res.">
        <title>Effect of fungi and light on seed germination of three Opuntia species from semiarid lands of central Mexico.</title>
        <authorList>
            <person name="Delgado-Sanchez P."/>
            <person name="Jimenez-Bremont J.F."/>
            <person name="Guerrero-Gonzalez Mde L."/>
            <person name="Flores J."/>
        </authorList>
    </citation>
    <scope>NUCLEOTIDE SEQUENCE</scope>
    <source>
        <tissue evidence="2">Cladode</tissue>
    </source>
</reference>
<accession>A0A7C9DI32</accession>
<organism evidence="2">
    <name type="scientific">Opuntia streptacantha</name>
    <name type="common">Prickly pear cactus</name>
    <name type="synonym">Opuntia cardona</name>
    <dbReference type="NCBI Taxonomy" id="393608"/>
    <lineage>
        <taxon>Eukaryota</taxon>
        <taxon>Viridiplantae</taxon>
        <taxon>Streptophyta</taxon>
        <taxon>Embryophyta</taxon>
        <taxon>Tracheophyta</taxon>
        <taxon>Spermatophyta</taxon>
        <taxon>Magnoliopsida</taxon>
        <taxon>eudicotyledons</taxon>
        <taxon>Gunneridae</taxon>
        <taxon>Pentapetalae</taxon>
        <taxon>Caryophyllales</taxon>
        <taxon>Cactineae</taxon>
        <taxon>Cactaceae</taxon>
        <taxon>Opuntioideae</taxon>
        <taxon>Opuntia</taxon>
    </lineage>
</organism>
<evidence type="ECO:0000256" key="1">
    <source>
        <dbReference type="SAM" id="Phobius"/>
    </source>
</evidence>
<keyword evidence="1" id="KW-0812">Transmembrane</keyword>
<proteinExistence type="predicted"/>
<name>A0A7C9DI32_OPUST</name>
<protein>
    <submittedName>
        <fullName evidence="2">Uncharacterized protein</fullName>
    </submittedName>
</protein>
<evidence type="ECO:0000313" key="2">
    <source>
        <dbReference type="EMBL" id="MBA4643720.1"/>
    </source>
</evidence>
<feature type="transmembrane region" description="Helical" evidence="1">
    <location>
        <begin position="34"/>
        <end position="53"/>
    </location>
</feature>
<keyword evidence="1" id="KW-0472">Membrane</keyword>
<sequence length="104" mass="11940">MTKLIASHNRTTMWVLITEDITSSSPHNRRMRSIMEVVIAMIFVPIISMLVIVVRRGRLGLGIVRCSWRTALALIWVLMGKTPDFWLIRKLPQFCPSPCSSHCF</sequence>
<dbReference type="AlphaFoldDB" id="A0A7C9DI32"/>
<reference evidence="2" key="2">
    <citation type="submission" date="2020-07" db="EMBL/GenBank/DDBJ databases">
        <authorList>
            <person name="Vera ALvarez R."/>
            <person name="Arias-Moreno D.M."/>
            <person name="Jimenez-Jacinto V."/>
            <person name="Jimenez-Bremont J.F."/>
            <person name="Swaminathan K."/>
            <person name="Moose S.P."/>
            <person name="Guerrero-Gonzalez M.L."/>
            <person name="Marino-Ramirez L."/>
            <person name="Landsman D."/>
            <person name="Rodriguez-Kessler M."/>
            <person name="Delgado-Sanchez P."/>
        </authorList>
    </citation>
    <scope>NUCLEOTIDE SEQUENCE</scope>
    <source>
        <tissue evidence="2">Cladode</tissue>
    </source>
</reference>
<keyword evidence="1" id="KW-1133">Transmembrane helix</keyword>
<dbReference type="EMBL" id="GISG01134976">
    <property type="protein sequence ID" value="MBA4643720.1"/>
    <property type="molecule type" value="Transcribed_RNA"/>
</dbReference>